<dbReference type="EMBL" id="JBHSAP010000009">
    <property type="protein sequence ID" value="MFC4076707.1"/>
    <property type="molecule type" value="Genomic_DNA"/>
</dbReference>
<evidence type="ECO:0000313" key="2">
    <source>
        <dbReference type="EMBL" id="MFC4076707.1"/>
    </source>
</evidence>
<dbReference type="RefSeq" id="WP_380703890.1">
    <property type="nucleotide sequence ID" value="NZ_JBHSAP010000009.1"/>
</dbReference>
<keyword evidence="1" id="KW-1133">Transmembrane helix</keyword>
<name>A0ABV8JIS1_9BACL</name>
<keyword evidence="3" id="KW-1185">Reference proteome</keyword>
<dbReference type="Proteomes" id="UP001595843">
    <property type="component" value="Unassembled WGS sequence"/>
</dbReference>
<feature type="transmembrane region" description="Helical" evidence="1">
    <location>
        <begin position="52"/>
        <end position="71"/>
    </location>
</feature>
<reference evidence="3" key="1">
    <citation type="journal article" date="2019" name="Int. J. Syst. Evol. Microbiol.">
        <title>The Global Catalogue of Microorganisms (GCM) 10K type strain sequencing project: providing services to taxonomists for standard genome sequencing and annotation.</title>
        <authorList>
            <consortium name="The Broad Institute Genomics Platform"/>
            <consortium name="The Broad Institute Genome Sequencing Center for Infectious Disease"/>
            <person name="Wu L."/>
            <person name="Ma J."/>
        </authorList>
    </citation>
    <scope>NUCLEOTIDE SEQUENCE [LARGE SCALE GENOMIC DNA]</scope>
    <source>
        <strain evidence="3">IBRC-M 10813</strain>
    </source>
</reference>
<protein>
    <submittedName>
        <fullName evidence="2">Uncharacterized protein</fullName>
    </submittedName>
</protein>
<accession>A0ABV8JIS1</accession>
<feature type="transmembrane region" description="Helical" evidence="1">
    <location>
        <begin position="106"/>
        <end position="126"/>
    </location>
</feature>
<comment type="caution">
    <text evidence="2">The sequence shown here is derived from an EMBL/GenBank/DDBJ whole genome shotgun (WGS) entry which is preliminary data.</text>
</comment>
<feature type="transmembrane region" description="Helical" evidence="1">
    <location>
        <begin position="78"/>
        <end position="100"/>
    </location>
</feature>
<keyword evidence="1" id="KW-0472">Membrane</keyword>
<gene>
    <name evidence="2" type="ORF">ACFOUO_07780</name>
</gene>
<evidence type="ECO:0000313" key="3">
    <source>
        <dbReference type="Proteomes" id="UP001595843"/>
    </source>
</evidence>
<keyword evidence="1" id="KW-0812">Transmembrane</keyword>
<organism evidence="2 3">
    <name type="scientific">Salinithrix halophila</name>
    <dbReference type="NCBI Taxonomy" id="1485204"/>
    <lineage>
        <taxon>Bacteria</taxon>
        <taxon>Bacillati</taxon>
        <taxon>Bacillota</taxon>
        <taxon>Bacilli</taxon>
        <taxon>Bacillales</taxon>
        <taxon>Thermoactinomycetaceae</taxon>
        <taxon>Salinithrix</taxon>
    </lineage>
</organism>
<sequence length="129" mass="14600">MPTILFCLFFVVILLVSSVCRVKNSIKTTVDKPENSQEKRALINELKRELSSHFPLVWLLTFISIVVPIYVMENQIFINIEIAFVSLIISQGVTGLFYLFRTKSLRLTLATSIASGSVFGILFNLYPPN</sequence>
<evidence type="ECO:0000256" key="1">
    <source>
        <dbReference type="SAM" id="Phobius"/>
    </source>
</evidence>
<proteinExistence type="predicted"/>